<protein>
    <recommendedName>
        <fullName evidence="1">Haem-binding uptake Tiki superfamily ChaN domain-containing protein</fullName>
    </recommendedName>
</protein>
<feature type="domain" description="Haem-binding uptake Tiki superfamily ChaN" evidence="1">
    <location>
        <begin position="2"/>
        <end position="195"/>
    </location>
</feature>
<dbReference type="SUPFAM" id="SSF159501">
    <property type="entry name" value="EreA/ChaN-like"/>
    <property type="match status" value="1"/>
</dbReference>
<evidence type="ECO:0000313" key="3">
    <source>
        <dbReference type="Proteomes" id="UP000483078"/>
    </source>
</evidence>
<reference evidence="2 3" key="1">
    <citation type="submission" date="2019-06" db="EMBL/GenBank/DDBJ databases">
        <title>Enrichment of Autotrophic Halophilic Microorganisms from Red Sea Brine Pool Using Microbial Electrosynthesis System.</title>
        <authorList>
            <person name="Alqahtani M.F."/>
            <person name="Bajracharya S."/>
            <person name="Katuri K.P."/>
            <person name="Ali M."/>
            <person name="Saikaly P.E."/>
        </authorList>
    </citation>
    <scope>NUCLEOTIDE SEQUENCE [LARGE SCALE GENOMIC DNA]</scope>
    <source>
        <strain evidence="2">MES6</strain>
    </source>
</reference>
<name>A0A7C9LK76_9RHOB</name>
<gene>
    <name evidence="2" type="ORF">FH759_03660</name>
</gene>
<dbReference type="AlphaFoldDB" id="A0A7C9LK76"/>
<dbReference type="Gene3D" id="3.40.50.11550">
    <property type="match status" value="2"/>
</dbReference>
<organism evidence="2 3">
    <name type="scientific">Sediminimonas qiaohouensis</name>
    <dbReference type="NCBI Taxonomy" id="552061"/>
    <lineage>
        <taxon>Bacteria</taxon>
        <taxon>Pseudomonadati</taxon>
        <taxon>Pseudomonadota</taxon>
        <taxon>Alphaproteobacteria</taxon>
        <taxon>Rhodobacterales</taxon>
        <taxon>Roseobacteraceae</taxon>
        <taxon>Sediminimonas</taxon>
    </lineage>
</organism>
<dbReference type="Proteomes" id="UP000483078">
    <property type="component" value="Unassembled WGS sequence"/>
</dbReference>
<dbReference type="EMBL" id="VENJ01000004">
    <property type="protein sequence ID" value="MTJ03779.1"/>
    <property type="molecule type" value="Genomic_DNA"/>
</dbReference>
<dbReference type="Pfam" id="PF04187">
    <property type="entry name" value="Cofac_haem_bdg"/>
    <property type="match status" value="1"/>
</dbReference>
<comment type="caution">
    <text evidence="2">The sequence shown here is derived from an EMBL/GenBank/DDBJ whole genome shotgun (WGS) entry which is preliminary data.</text>
</comment>
<dbReference type="InterPro" id="IPR007314">
    <property type="entry name" value="Cofac_haem-bd_dom"/>
</dbReference>
<dbReference type="CDD" id="cd14727">
    <property type="entry name" value="ChanN-like"/>
    <property type="match status" value="1"/>
</dbReference>
<accession>A0A7C9LK76</accession>
<proteinExistence type="predicted"/>
<sequence>MRAAQVVILGEVHDNPAHHAAQARAVTAVQPAALVFEMLTQAQAARVTPDSRGDALALARALNWAETGWPDFTMYHPIFTAAPGARVYGAAVPRAQARAAMQEGVATYFGGDAGAYGLREPLPQGQQDAREAMQMAAHCDALPEAMLPGMVGLQRLRDAELARAALRALDEAGAPVVVITGNGHARRDWGVPAVLERVRPEVSVFALGQGEAGVAPEGGFDAVRYAAPAEREDPCAAFQ</sequence>
<evidence type="ECO:0000313" key="2">
    <source>
        <dbReference type="EMBL" id="MTJ03779.1"/>
    </source>
</evidence>
<evidence type="ECO:0000259" key="1">
    <source>
        <dbReference type="Pfam" id="PF04187"/>
    </source>
</evidence>